<feature type="non-terminal residue" evidence="2">
    <location>
        <position position="67"/>
    </location>
</feature>
<feature type="region of interest" description="Disordered" evidence="1">
    <location>
        <begin position="1"/>
        <end position="53"/>
    </location>
</feature>
<reference evidence="2 3" key="1">
    <citation type="submission" date="2024-05" db="EMBL/GenBank/DDBJ databases">
        <title>Genome sequencing and assembly of Indian major carp, Cirrhinus mrigala (Hamilton, 1822).</title>
        <authorList>
            <person name="Mohindra V."/>
            <person name="Chowdhury L.M."/>
            <person name="Lal K."/>
            <person name="Jena J.K."/>
        </authorList>
    </citation>
    <scope>NUCLEOTIDE SEQUENCE [LARGE SCALE GENOMIC DNA]</scope>
    <source>
        <strain evidence="2">CM1030</strain>
        <tissue evidence="2">Blood</tissue>
    </source>
</reference>
<keyword evidence="3" id="KW-1185">Reference proteome</keyword>
<name>A0ABD0QVN1_CIRMR</name>
<feature type="non-terminal residue" evidence="2">
    <location>
        <position position="1"/>
    </location>
</feature>
<proteinExistence type="predicted"/>
<feature type="compositionally biased region" description="Low complexity" evidence="1">
    <location>
        <begin position="18"/>
        <end position="48"/>
    </location>
</feature>
<dbReference type="Proteomes" id="UP001529510">
    <property type="component" value="Unassembled WGS sequence"/>
</dbReference>
<evidence type="ECO:0000313" key="3">
    <source>
        <dbReference type="Proteomes" id="UP001529510"/>
    </source>
</evidence>
<accession>A0ABD0QVN1</accession>
<dbReference type="AlphaFoldDB" id="A0ABD0QVN1"/>
<comment type="caution">
    <text evidence="2">The sequence shown here is derived from an EMBL/GenBank/DDBJ whole genome shotgun (WGS) entry which is preliminary data.</text>
</comment>
<dbReference type="EMBL" id="JAMKFB020000006">
    <property type="protein sequence ID" value="KAL0190251.1"/>
    <property type="molecule type" value="Genomic_DNA"/>
</dbReference>
<evidence type="ECO:0000256" key="1">
    <source>
        <dbReference type="SAM" id="MobiDB-lite"/>
    </source>
</evidence>
<sequence>KEIKESIRRPSGAHGLKSSPSPITLSSAPSSTPTTGTSTPESTTPTGKTTRRSFWEILVRALAQHVR</sequence>
<gene>
    <name evidence="2" type="ORF">M9458_012949</name>
</gene>
<evidence type="ECO:0000313" key="2">
    <source>
        <dbReference type="EMBL" id="KAL0190251.1"/>
    </source>
</evidence>
<protein>
    <submittedName>
        <fullName evidence="2">Uncharacterized protein</fullName>
    </submittedName>
</protein>
<organism evidence="2 3">
    <name type="scientific">Cirrhinus mrigala</name>
    <name type="common">Mrigala</name>
    <dbReference type="NCBI Taxonomy" id="683832"/>
    <lineage>
        <taxon>Eukaryota</taxon>
        <taxon>Metazoa</taxon>
        <taxon>Chordata</taxon>
        <taxon>Craniata</taxon>
        <taxon>Vertebrata</taxon>
        <taxon>Euteleostomi</taxon>
        <taxon>Actinopterygii</taxon>
        <taxon>Neopterygii</taxon>
        <taxon>Teleostei</taxon>
        <taxon>Ostariophysi</taxon>
        <taxon>Cypriniformes</taxon>
        <taxon>Cyprinidae</taxon>
        <taxon>Labeoninae</taxon>
        <taxon>Labeonini</taxon>
        <taxon>Cirrhinus</taxon>
    </lineage>
</organism>